<protein>
    <submittedName>
        <fullName evidence="2">Uncharacterized protein</fullName>
    </submittedName>
</protein>
<dbReference type="AlphaFoldDB" id="A0A7C4CA30"/>
<evidence type="ECO:0000313" key="2">
    <source>
        <dbReference type="EMBL" id="HGK27413.1"/>
    </source>
</evidence>
<name>A0A7C4CA30_UNCW3</name>
<accession>A0A7C4CA30</accession>
<reference evidence="2" key="1">
    <citation type="journal article" date="2020" name="mSystems">
        <title>Genome- and Community-Level Interaction Insights into Carbon Utilization and Element Cycling Functions of Hydrothermarchaeota in Hydrothermal Sediment.</title>
        <authorList>
            <person name="Zhou Z."/>
            <person name="Liu Y."/>
            <person name="Xu W."/>
            <person name="Pan J."/>
            <person name="Luo Z.H."/>
            <person name="Li M."/>
        </authorList>
    </citation>
    <scope>NUCLEOTIDE SEQUENCE [LARGE SCALE GENOMIC DNA]</scope>
    <source>
        <strain evidence="2">SpSt-488</strain>
    </source>
</reference>
<comment type="caution">
    <text evidence="2">The sequence shown here is derived from an EMBL/GenBank/DDBJ whole genome shotgun (WGS) entry which is preliminary data.</text>
</comment>
<sequence>MSQVLAADIPAERRAEIIAGIARRTVEMRLTPLAIVMLEASKPLSFVGSQLMVFFQPVITAVFPFHMYDEVTALLEDRTNIESLIQAIEKLEEERHHGEVKDNAHTRD</sequence>
<evidence type="ECO:0000256" key="1">
    <source>
        <dbReference type="SAM" id="Coils"/>
    </source>
</evidence>
<dbReference type="EMBL" id="DSUT01000011">
    <property type="protein sequence ID" value="HGK27413.1"/>
    <property type="molecule type" value="Genomic_DNA"/>
</dbReference>
<gene>
    <name evidence="2" type="ORF">ENS41_00465</name>
</gene>
<keyword evidence="1" id="KW-0175">Coiled coil</keyword>
<proteinExistence type="predicted"/>
<feature type="coiled-coil region" evidence="1">
    <location>
        <begin position="74"/>
        <end position="101"/>
    </location>
</feature>
<organism evidence="2">
    <name type="scientific">candidate division WOR-3 bacterium</name>
    <dbReference type="NCBI Taxonomy" id="2052148"/>
    <lineage>
        <taxon>Bacteria</taxon>
        <taxon>Bacteria division WOR-3</taxon>
    </lineage>
</organism>